<gene>
    <name evidence="1" type="ORF">SAMN06265174_10971</name>
</gene>
<sequence length="68" mass="7965">MIGECDGFGKYFDGADGPELRRRLAREKHRDAELLALGYRVLHWRWADLEQPRLLAERIRRVLYPAAA</sequence>
<organism evidence="1 2">
    <name type="scientific">Dietzia kunjamensis subsp. schimae</name>
    <dbReference type="NCBI Taxonomy" id="498198"/>
    <lineage>
        <taxon>Bacteria</taxon>
        <taxon>Bacillati</taxon>
        <taxon>Actinomycetota</taxon>
        <taxon>Actinomycetes</taxon>
        <taxon>Mycobacteriales</taxon>
        <taxon>Dietziaceae</taxon>
        <taxon>Dietzia</taxon>
    </lineage>
</organism>
<reference evidence="1 2" key="1">
    <citation type="submission" date="2017-05" db="EMBL/GenBank/DDBJ databases">
        <authorList>
            <person name="Varghese N."/>
            <person name="Submissions S."/>
        </authorList>
    </citation>
    <scope>NUCLEOTIDE SEQUENCE [LARGE SCALE GENOMIC DNA]</scope>
    <source>
        <strain evidence="1 2">DSM 45139</strain>
    </source>
</reference>
<dbReference type="EMBL" id="FXTG01000009">
    <property type="protein sequence ID" value="SMO86307.1"/>
    <property type="molecule type" value="Genomic_DNA"/>
</dbReference>
<evidence type="ECO:0000313" key="2">
    <source>
        <dbReference type="Proteomes" id="UP000315460"/>
    </source>
</evidence>
<evidence type="ECO:0008006" key="3">
    <source>
        <dbReference type="Google" id="ProtNLM"/>
    </source>
</evidence>
<comment type="caution">
    <text evidence="1">The sequence shown here is derived from an EMBL/GenBank/DDBJ whole genome shotgun (WGS) entry which is preliminary data.</text>
</comment>
<name>A0ABY1N4P6_9ACTN</name>
<protein>
    <recommendedName>
        <fullName evidence="3">DUF559 domain-containing protein</fullName>
    </recommendedName>
</protein>
<dbReference type="RefSeq" id="WP_241729171.1">
    <property type="nucleotide sequence ID" value="NZ_BAAAQH010000012.1"/>
</dbReference>
<evidence type="ECO:0000313" key="1">
    <source>
        <dbReference type="EMBL" id="SMO86307.1"/>
    </source>
</evidence>
<keyword evidence="2" id="KW-1185">Reference proteome</keyword>
<proteinExistence type="predicted"/>
<accession>A0ABY1N4P6</accession>
<dbReference type="Proteomes" id="UP000315460">
    <property type="component" value="Unassembled WGS sequence"/>
</dbReference>